<evidence type="ECO:0000313" key="2">
    <source>
        <dbReference type="Proteomes" id="UP000031397"/>
    </source>
</evidence>
<evidence type="ECO:0000313" key="1">
    <source>
        <dbReference type="EMBL" id="KID42522.1"/>
    </source>
</evidence>
<dbReference type="PATRIC" id="fig|1614.7.peg.441"/>
<name>A0A0C1PP30_9LACO</name>
<sequence length="73" mass="8495">MQCDQDDAILSFTTLLSPKYEQKANVNAIKLLIPFYADNKEIDQINLEEFMELFAIPDSLRDVCFTEIKDYVD</sequence>
<protein>
    <submittedName>
        <fullName evidence="1">Uncharacterized protein</fullName>
    </submittedName>
</protein>
<dbReference type="Proteomes" id="UP000031397">
    <property type="component" value="Unassembled WGS sequence"/>
</dbReference>
<gene>
    <name evidence="1" type="ORF">LfDm3_0451</name>
</gene>
<dbReference type="RefSeq" id="WP_259739968.1">
    <property type="nucleotide sequence ID" value="NZ_RIGT01000005.1"/>
</dbReference>
<organism evidence="1 2">
    <name type="scientific">Fructilactobacillus fructivorans</name>
    <dbReference type="NCBI Taxonomy" id="1614"/>
    <lineage>
        <taxon>Bacteria</taxon>
        <taxon>Bacillati</taxon>
        <taxon>Bacillota</taxon>
        <taxon>Bacilli</taxon>
        <taxon>Lactobacillales</taxon>
        <taxon>Lactobacillaceae</taxon>
        <taxon>Fructilactobacillus</taxon>
    </lineage>
</organism>
<proteinExistence type="predicted"/>
<comment type="caution">
    <text evidence="1">The sequence shown here is derived from an EMBL/GenBank/DDBJ whole genome shotgun (WGS) entry which is preliminary data.</text>
</comment>
<keyword evidence="2" id="KW-1185">Reference proteome</keyword>
<accession>A0A0C1PP30</accession>
<dbReference type="AlphaFoldDB" id="A0A0C1PP30"/>
<reference evidence="1 2" key="1">
    <citation type="submission" date="2014-06" db="EMBL/GenBank/DDBJ databases">
        <title>Functional and comparative genomic analyses of the Drosophila gut microbiota identify candidate symbiosis factors.</title>
        <authorList>
            <person name="Newell P.D."/>
            <person name="Chaston J.M."/>
            <person name="Douglas A.E."/>
        </authorList>
    </citation>
    <scope>NUCLEOTIDE SEQUENCE [LARGE SCALE GENOMIC DNA]</scope>
    <source>
        <strain evidence="1 2">DmCS_002</strain>
    </source>
</reference>
<dbReference type="EMBL" id="JOJZ01000009">
    <property type="protein sequence ID" value="KID42522.1"/>
    <property type="molecule type" value="Genomic_DNA"/>
</dbReference>